<keyword evidence="2" id="KW-1185">Reference proteome</keyword>
<organism evidence="1 2">
    <name type="scientific">Hemibagrus guttatus</name>
    <dbReference type="NCBI Taxonomy" id="175788"/>
    <lineage>
        <taxon>Eukaryota</taxon>
        <taxon>Metazoa</taxon>
        <taxon>Chordata</taxon>
        <taxon>Craniata</taxon>
        <taxon>Vertebrata</taxon>
        <taxon>Euteleostomi</taxon>
        <taxon>Actinopterygii</taxon>
        <taxon>Neopterygii</taxon>
        <taxon>Teleostei</taxon>
        <taxon>Ostariophysi</taxon>
        <taxon>Siluriformes</taxon>
        <taxon>Bagridae</taxon>
        <taxon>Hemibagrus</taxon>
    </lineage>
</organism>
<dbReference type="PANTHER" id="PTHR47510:SF3">
    <property type="entry name" value="ENDO_EXONUCLEASE_PHOSPHATASE DOMAIN-CONTAINING PROTEIN"/>
    <property type="match status" value="1"/>
</dbReference>
<sequence length="365" mass="41053">MLYRGDNTLDHVYTNIAEAYRAISLPHLGQSDHLSLFMLPKYTPLIKRVKPSVKTVKATSGAQTNITTYTSSVLDHINMCIDNITTVKHVKHFPNQKPWMNSEVRLLLKARDAAFKSGDTEDYSRARANLKKGIRKAKQAHKLHIVEHFHNNSNPRHMWKGTQTITDHKPSIQSLPTSNAFLPDELNHFFARFDKGVIHHTRNADPSMAVHPISLSTTEVHSALSRVDPDCKTLQRIVRTAEKIIGVSLPSIMDIYSTRCIRKANNIVDDLTHPSHTLFTLLPSGKRVWVVGAPAHDCYPKHIAPDPYAPSCGWWAYGKVGLRLFFRLCPAESRRQRLGHQALACVPQPQAWLQSGAPVTPVRAT</sequence>
<dbReference type="AlphaFoldDB" id="A0AAE0PSN2"/>
<evidence type="ECO:0000313" key="2">
    <source>
        <dbReference type="Proteomes" id="UP001274896"/>
    </source>
</evidence>
<name>A0AAE0PSN2_9TELE</name>
<reference evidence="1" key="1">
    <citation type="submission" date="2023-06" db="EMBL/GenBank/DDBJ databases">
        <title>Male Hemibagrus guttatus genome.</title>
        <authorList>
            <person name="Bian C."/>
        </authorList>
    </citation>
    <scope>NUCLEOTIDE SEQUENCE</scope>
    <source>
        <strain evidence="1">Male_cb2023</strain>
        <tissue evidence="1">Muscle</tissue>
    </source>
</reference>
<dbReference type="EMBL" id="JAUCMX010000030">
    <property type="protein sequence ID" value="KAK3506528.1"/>
    <property type="molecule type" value="Genomic_DNA"/>
</dbReference>
<accession>A0AAE0PSN2</accession>
<comment type="caution">
    <text evidence="1">The sequence shown here is derived from an EMBL/GenBank/DDBJ whole genome shotgun (WGS) entry which is preliminary data.</text>
</comment>
<dbReference type="Proteomes" id="UP001274896">
    <property type="component" value="Unassembled WGS sequence"/>
</dbReference>
<proteinExistence type="predicted"/>
<gene>
    <name evidence="1" type="ORF">QTP70_006440</name>
</gene>
<protein>
    <submittedName>
        <fullName evidence="1">Uncharacterized protein</fullName>
    </submittedName>
</protein>
<evidence type="ECO:0000313" key="1">
    <source>
        <dbReference type="EMBL" id="KAK3506528.1"/>
    </source>
</evidence>
<dbReference type="PANTHER" id="PTHR47510">
    <property type="entry name" value="REVERSE TRANSCRIPTASE DOMAIN-CONTAINING PROTEIN"/>
    <property type="match status" value="1"/>
</dbReference>